<feature type="region of interest" description="Disordered" evidence="6">
    <location>
        <begin position="615"/>
        <end position="668"/>
    </location>
</feature>
<gene>
    <name evidence="8" type="ORF">NCGR_LOCUS25922</name>
</gene>
<name>A0A811P7B5_9POAL</name>
<evidence type="ECO:0000259" key="7">
    <source>
        <dbReference type="PROSITE" id="PS50888"/>
    </source>
</evidence>
<dbReference type="InterPro" id="IPR036638">
    <property type="entry name" value="HLH_DNA-bd_sf"/>
</dbReference>
<keyword evidence="3" id="KW-0805">Transcription regulation</keyword>
<feature type="compositionally biased region" description="Polar residues" evidence="6">
    <location>
        <begin position="618"/>
        <end position="650"/>
    </location>
</feature>
<reference evidence="8" key="1">
    <citation type="submission" date="2020-10" db="EMBL/GenBank/DDBJ databases">
        <authorList>
            <person name="Han B."/>
            <person name="Lu T."/>
            <person name="Zhao Q."/>
            <person name="Huang X."/>
            <person name="Zhao Y."/>
        </authorList>
    </citation>
    <scope>NUCLEOTIDE SEQUENCE</scope>
</reference>
<proteinExistence type="inferred from homology"/>
<dbReference type="GO" id="GO:0046983">
    <property type="term" value="F:protein dimerization activity"/>
    <property type="evidence" value="ECO:0007669"/>
    <property type="project" value="InterPro"/>
</dbReference>
<dbReference type="Proteomes" id="UP000604825">
    <property type="component" value="Unassembled WGS sequence"/>
</dbReference>
<organism evidence="8 9">
    <name type="scientific">Miscanthus lutarioriparius</name>
    <dbReference type="NCBI Taxonomy" id="422564"/>
    <lineage>
        <taxon>Eukaryota</taxon>
        <taxon>Viridiplantae</taxon>
        <taxon>Streptophyta</taxon>
        <taxon>Embryophyta</taxon>
        <taxon>Tracheophyta</taxon>
        <taxon>Spermatophyta</taxon>
        <taxon>Magnoliopsida</taxon>
        <taxon>Liliopsida</taxon>
        <taxon>Poales</taxon>
        <taxon>Poaceae</taxon>
        <taxon>PACMAD clade</taxon>
        <taxon>Panicoideae</taxon>
        <taxon>Andropogonodae</taxon>
        <taxon>Andropogoneae</taxon>
        <taxon>Saccharinae</taxon>
        <taxon>Miscanthus</taxon>
    </lineage>
</organism>
<dbReference type="PANTHER" id="PTHR46807">
    <property type="entry name" value="TRANSCRIPTION FACTOR PIF3"/>
    <property type="match status" value="1"/>
</dbReference>
<feature type="compositionally biased region" description="Basic and acidic residues" evidence="6">
    <location>
        <begin position="415"/>
        <end position="428"/>
    </location>
</feature>
<dbReference type="InterPro" id="IPR044273">
    <property type="entry name" value="PIF3-like"/>
</dbReference>
<evidence type="ECO:0000256" key="3">
    <source>
        <dbReference type="ARBA" id="ARBA00023015"/>
    </source>
</evidence>
<dbReference type="SMART" id="SM00353">
    <property type="entry name" value="HLH"/>
    <property type="match status" value="1"/>
</dbReference>
<dbReference type="EMBL" id="CAJGYO010000006">
    <property type="protein sequence ID" value="CAD6238796.1"/>
    <property type="molecule type" value="Genomic_DNA"/>
</dbReference>
<feature type="compositionally biased region" description="Polar residues" evidence="6">
    <location>
        <begin position="273"/>
        <end position="301"/>
    </location>
</feature>
<dbReference type="Pfam" id="PF00010">
    <property type="entry name" value="HLH"/>
    <property type="match status" value="1"/>
</dbReference>
<protein>
    <recommendedName>
        <fullName evidence="7">BHLH domain-containing protein</fullName>
    </recommendedName>
</protein>
<comment type="similarity">
    <text evidence="2">Belongs to the bHLH protein family.</text>
</comment>
<keyword evidence="4" id="KW-0804">Transcription</keyword>
<feature type="region of interest" description="Disordered" evidence="6">
    <location>
        <begin position="356"/>
        <end position="428"/>
    </location>
</feature>
<keyword evidence="9" id="KW-1185">Reference proteome</keyword>
<evidence type="ECO:0000313" key="9">
    <source>
        <dbReference type="Proteomes" id="UP000604825"/>
    </source>
</evidence>
<evidence type="ECO:0000256" key="5">
    <source>
        <dbReference type="ARBA" id="ARBA00023242"/>
    </source>
</evidence>
<comment type="subcellular location">
    <subcellularLocation>
        <location evidence="1">Nucleus</location>
    </subcellularLocation>
</comment>
<dbReference type="GO" id="GO:0003700">
    <property type="term" value="F:DNA-binding transcription factor activity"/>
    <property type="evidence" value="ECO:0007669"/>
    <property type="project" value="InterPro"/>
</dbReference>
<accession>A0A811P7B5</accession>
<evidence type="ECO:0000256" key="6">
    <source>
        <dbReference type="SAM" id="MobiDB-lite"/>
    </source>
</evidence>
<sequence length="668" mass="71628">MKILWEAQWTDTQPWGGPVQSTLPVLSAGPFPSSCLLTFIKRVLPSSSPACRGLLALIHQAPRAEMYDSNEFAELLWENGQAVVHGRRKQPEAAFPPFTGGAASSSRAQEKQPGTDPVALLKTGGLFGDFSSGLDATRDNGDLDDSVPWIHYPIVEEDSAAPALAESYSPDFFSELHAAAVAAAAATTNLSPLPPPVQHTGNNRSTPVATTSRGPEPSKETHRIPVPGPASRPEPQAEFADTRKPRPESGGEGLMNFSLFSRPAAMVRASLQRPPQTGTDKASNVTTSTRVESTVLQSASGPRTAPVFTDQRTPWSQSKEVRFSCAAAPTAGNLHQEMPRDMTPQKKVETRKASEVAAATSSVCSGNGAGIGNDESWRQQKRKSQAECSASQDDDLDDESGGMRRSGSRGTKRGRTAEVHNLSERRRRDRINEKMRALQELIPNCNKIDKASMLDEAIEYLKTLQLQVQMMSMGSGLCIPPMLLPPTMQHMQIPPIAHFPHLGMGLGYGMGVLDMNSTAAIPFPPMPCAHFPCSMIPGTPPQGLGMPGRNTMPMFGVPGQAIYPSASSIQPFPSLAGLPVRPNLAPQVSAVMANMVQEQQQGVATQQQQSLNNEAQQGANTGDPQLQTIVQAENQHFSVPSSAQTESNQFLDGGGNRTHTAGRNEAET</sequence>
<evidence type="ECO:0000256" key="4">
    <source>
        <dbReference type="ARBA" id="ARBA00023163"/>
    </source>
</evidence>
<evidence type="ECO:0000256" key="1">
    <source>
        <dbReference type="ARBA" id="ARBA00004123"/>
    </source>
</evidence>
<feature type="region of interest" description="Disordered" evidence="6">
    <location>
        <begin position="190"/>
        <end position="256"/>
    </location>
</feature>
<evidence type="ECO:0000313" key="8">
    <source>
        <dbReference type="EMBL" id="CAD6238796.1"/>
    </source>
</evidence>
<dbReference type="InterPro" id="IPR011598">
    <property type="entry name" value="bHLH_dom"/>
</dbReference>
<dbReference type="PANTHER" id="PTHR46807:SF1">
    <property type="entry name" value="TRANSCRIPTION FACTOR PIF3"/>
    <property type="match status" value="1"/>
</dbReference>
<dbReference type="Gene3D" id="4.10.280.10">
    <property type="entry name" value="Helix-loop-helix DNA-binding domain"/>
    <property type="match status" value="1"/>
</dbReference>
<feature type="region of interest" description="Disordered" evidence="6">
    <location>
        <begin position="93"/>
        <end position="118"/>
    </location>
</feature>
<feature type="region of interest" description="Disordered" evidence="6">
    <location>
        <begin position="270"/>
        <end position="315"/>
    </location>
</feature>
<feature type="compositionally biased region" description="Polar residues" evidence="6">
    <location>
        <begin position="199"/>
        <end position="213"/>
    </location>
</feature>
<dbReference type="SUPFAM" id="SSF47459">
    <property type="entry name" value="HLH, helix-loop-helix DNA-binding domain"/>
    <property type="match status" value="1"/>
</dbReference>
<feature type="domain" description="BHLH" evidence="7">
    <location>
        <begin position="415"/>
        <end position="464"/>
    </location>
</feature>
<dbReference type="OrthoDB" id="690068at2759"/>
<dbReference type="PROSITE" id="PS50888">
    <property type="entry name" value="BHLH"/>
    <property type="match status" value="1"/>
</dbReference>
<dbReference type="InterPro" id="IPR047265">
    <property type="entry name" value="PIF1-like_bHLH"/>
</dbReference>
<dbReference type="GO" id="GO:0005634">
    <property type="term" value="C:nucleus"/>
    <property type="evidence" value="ECO:0007669"/>
    <property type="project" value="UniProtKB-SubCell"/>
</dbReference>
<comment type="caution">
    <text evidence="8">The sequence shown here is derived from an EMBL/GenBank/DDBJ whole genome shotgun (WGS) entry which is preliminary data.</text>
</comment>
<keyword evidence="5" id="KW-0539">Nucleus</keyword>
<evidence type="ECO:0000256" key="2">
    <source>
        <dbReference type="ARBA" id="ARBA00005510"/>
    </source>
</evidence>
<feature type="compositionally biased region" description="Basic and acidic residues" evidence="6">
    <location>
        <begin position="240"/>
        <end position="249"/>
    </location>
</feature>
<dbReference type="AlphaFoldDB" id="A0A811P7B5"/>
<dbReference type="FunFam" id="4.10.280.10:FF:000004">
    <property type="entry name" value="Basic helix-loop-helix transcription factor"/>
    <property type="match status" value="1"/>
</dbReference>
<dbReference type="CDD" id="cd11445">
    <property type="entry name" value="bHLH_AtPIF_like"/>
    <property type="match status" value="1"/>
</dbReference>